<geneLocation type="plasmid" evidence="2 3">
    <name>pMETHO01</name>
</geneLocation>
<keyword evidence="1" id="KW-0812">Transmembrane</keyword>
<dbReference type="GeneID" id="14401478"/>
<reference evidence="3" key="1">
    <citation type="submission" date="2012-02" db="EMBL/GenBank/DDBJ databases">
        <title>Complete sequence of plasmid of Methanomethylovorans hollandica DSM 15978.</title>
        <authorList>
            <person name="Lucas S."/>
            <person name="Copeland A."/>
            <person name="Lapidus A."/>
            <person name="Glavina del Rio T."/>
            <person name="Dalin E."/>
            <person name="Tice H."/>
            <person name="Bruce D."/>
            <person name="Goodwin L."/>
            <person name="Pitluck S."/>
            <person name="Peters L."/>
            <person name="Mikhailova N."/>
            <person name="Held B."/>
            <person name="Kyrpides N."/>
            <person name="Mavromatis K."/>
            <person name="Ivanova N."/>
            <person name="Brettin T."/>
            <person name="Detter J.C."/>
            <person name="Han C."/>
            <person name="Larimer F."/>
            <person name="Land M."/>
            <person name="Hauser L."/>
            <person name="Markowitz V."/>
            <person name="Cheng J.-F."/>
            <person name="Hugenholtz P."/>
            <person name="Woyke T."/>
            <person name="Wu D."/>
            <person name="Spring S."/>
            <person name="Schroeder M."/>
            <person name="Brambilla E."/>
            <person name="Klenk H.-P."/>
            <person name="Eisen J.A."/>
        </authorList>
    </citation>
    <scope>NUCLEOTIDE SEQUENCE [LARGE SCALE GENOMIC DNA]</scope>
    <source>
        <strain evidence="3">DSM 15978 / NBRC 107637 / DMS1</strain>
        <plasmid evidence="3">Plasmid pMETHO01</plasmid>
    </source>
</reference>
<evidence type="ECO:0000256" key="1">
    <source>
        <dbReference type="SAM" id="Phobius"/>
    </source>
</evidence>
<accession>L0L129</accession>
<feature type="transmembrane region" description="Helical" evidence="1">
    <location>
        <begin position="88"/>
        <end position="107"/>
    </location>
</feature>
<dbReference type="EMBL" id="CP003363">
    <property type="protein sequence ID" value="AGB50655.1"/>
    <property type="molecule type" value="Genomic_DNA"/>
</dbReference>
<feature type="transmembrane region" description="Helical" evidence="1">
    <location>
        <begin position="7"/>
        <end position="28"/>
    </location>
</feature>
<feature type="transmembrane region" description="Helical" evidence="1">
    <location>
        <begin position="113"/>
        <end position="134"/>
    </location>
</feature>
<keyword evidence="2" id="KW-0614">Plasmid</keyword>
<keyword evidence="3" id="KW-1185">Reference proteome</keyword>
<feature type="transmembrane region" description="Helical" evidence="1">
    <location>
        <begin position="163"/>
        <end position="187"/>
    </location>
</feature>
<dbReference type="HOGENOM" id="CLU_1324022_0_0_2"/>
<dbReference type="RefSeq" id="WP_015313787.1">
    <property type="nucleotide sequence ID" value="NC_019972.1"/>
</dbReference>
<evidence type="ECO:0000313" key="3">
    <source>
        <dbReference type="Proteomes" id="UP000010866"/>
    </source>
</evidence>
<keyword evidence="1" id="KW-1133">Transmembrane helix</keyword>
<dbReference type="AlphaFoldDB" id="L0L129"/>
<dbReference type="KEGG" id="mhz:Metho_2516"/>
<proteinExistence type="predicted"/>
<feature type="transmembrane region" description="Helical" evidence="1">
    <location>
        <begin position="40"/>
        <end position="67"/>
    </location>
</feature>
<protein>
    <submittedName>
        <fullName evidence="2">Uncharacterized protein</fullName>
    </submittedName>
</protein>
<name>L0L129_METHD</name>
<dbReference type="Proteomes" id="UP000010866">
    <property type="component" value="Plasmid pMETHO01"/>
</dbReference>
<gene>
    <name evidence="2" type="ordered locus">Metho_2516</name>
</gene>
<evidence type="ECO:0000313" key="2">
    <source>
        <dbReference type="EMBL" id="AGB50655.1"/>
    </source>
</evidence>
<sequence>MHTQRNLSIVVGAAVGIIIYILFTFLHTDGLLQFYASLRFGAIFLIILSCLIAGRFFILIQVLTIIYEKIRYTGNRPHREIQVANDESLFLAITIPVLITLTTILLVGFSERLIYSLLAATLVVRVLKMTLMSITGYKCRFLYPISFKSYYMVNIFPEPELNAYWRPIEVFAFGAIITILLVTIPIFQNITIRFFTFADPALRSLGI</sequence>
<organism evidence="2 3">
    <name type="scientific">Methanomethylovorans hollandica (strain DSM 15978 / NBRC 107637 / DMS1)</name>
    <dbReference type="NCBI Taxonomy" id="867904"/>
    <lineage>
        <taxon>Archaea</taxon>
        <taxon>Methanobacteriati</taxon>
        <taxon>Methanobacteriota</taxon>
        <taxon>Stenosarchaea group</taxon>
        <taxon>Methanomicrobia</taxon>
        <taxon>Methanosarcinales</taxon>
        <taxon>Methanosarcinaceae</taxon>
        <taxon>Methanomethylovorans</taxon>
    </lineage>
</organism>
<keyword evidence="1" id="KW-0472">Membrane</keyword>